<feature type="signal peptide" evidence="11">
    <location>
        <begin position="1"/>
        <end position="18"/>
    </location>
</feature>
<dbReference type="GO" id="GO:0044718">
    <property type="term" value="P:siderophore transmembrane transport"/>
    <property type="evidence" value="ECO:0007669"/>
    <property type="project" value="TreeGrafter"/>
</dbReference>
<dbReference type="InterPro" id="IPR036942">
    <property type="entry name" value="Beta-barrel_TonB_sf"/>
</dbReference>
<dbReference type="Pfam" id="PF07715">
    <property type="entry name" value="Plug"/>
    <property type="match status" value="1"/>
</dbReference>
<dbReference type="PANTHER" id="PTHR30069">
    <property type="entry name" value="TONB-DEPENDENT OUTER MEMBRANE RECEPTOR"/>
    <property type="match status" value="1"/>
</dbReference>
<dbReference type="RefSeq" id="WP_263543183.1">
    <property type="nucleotide sequence ID" value="NZ_JAOVZO020000003.1"/>
</dbReference>
<dbReference type="CDD" id="cd01347">
    <property type="entry name" value="ligand_gated_channel"/>
    <property type="match status" value="1"/>
</dbReference>
<dbReference type="Gene3D" id="2.170.130.10">
    <property type="entry name" value="TonB-dependent receptor, plug domain"/>
    <property type="match status" value="1"/>
</dbReference>
<evidence type="ECO:0000259" key="13">
    <source>
        <dbReference type="Pfam" id="PF07715"/>
    </source>
</evidence>
<dbReference type="InterPro" id="IPR000531">
    <property type="entry name" value="Beta-barrel_TonB"/>
</dbReference>
<comment type="caution">
    <text evidence="14">The sequence shown here is derived from an EMBL/GenBank/DDBJ whole genome shotgun (WGS) entry which is preliminary data.</text>
</comment>
<evidence type="ECO:0000259" key="12">
    <source>
        <dbReference type="Pfam" id="PF00593"/>
    </source>
</evidence>
<evidence type="ECO:0000256" key="10">
    <source>
        <dbReference type="SAM" id="MobiDB-lite"/>
    </source>
</evidence>
<comment type="similarity">
    <text evidence="8 9">Belongs to the TonB-dependent receptor family.</text>
</comment>
<dbReference type="InterPro" id="IPR012910">
    <property type="entry name" value="Plug_dom"/>
</dbReference>
<keyword evidence="3 8" id="KW-1134">Transmembrane beta strand</keyword>
<evidence type="ECO:0000313" key="14">
    <source>
        <dbReference type="EMBL" id="MDC8011916.1"/>
    </source>
</evidence>
<feature type="domain" description="TonB-dependent receptor-like beta-barrel" evidence="12">
    <location>
        <begin position="228"/>
        <end position="640"/>
    </location>
</feature>
<name>A0A9X3YGS1_9GAMM</name>
<dbReference type="Proteomes" id="UP001139971">
    <property type="component" value="Unassembled WGS sequence"/>
</dbReference>
<dbReference type="AlphaFoldDB" id="A0A9X3YGS1"/>
<keyword evidence="6 8" id="KW-0472">Membrane</keyword>
<keyword evidence="11" id="KW-0732">Signal</keyword>
<evidence type="ECO:0000256" key="2">
    <source>
        <dbReference type="ARBA" id="ARBA00022448"/>
    </source>
</evidence>
<feature type="compositionally biased region" description="Low complexity" evidence="10">
    <location>
        <begin position="27"/>
        <end position="37"/>
    </location>
</feature>
<dbReference type="SUPFAM" id="SSF56935">
    <property type="entry name" value="Porins"/>
    <property type="match status" value="1"/>
</dbReference>
<evidence type="ECO:0000256" key="11">
    <source>
        <dbReference type="SAM" id="SignalP"/>
    </source>
</evidence>
<feature type="domain" description="TonB-dependent receptor plug" evidence="13">
    <location>
        <begin position="65"/>
        <end position="169"/>
    </location>
</feature>
<keyword evidence="2 8" id="KW-0813">Transport</keyword>
<keyword evidence="14" id="KW-0675">Receptor</keyword>
<evidence type="ECO:0000256" key="6">
    <source>
        <dbReference type="ARBA" id="ARBA00023136"/>
    </source>
</evidence>
<reference evidence="14" key="1">
    <citation type="submission" date="2023-02" db="EMBL/GenBank/DDBJ databases">
        <title>Tahibacter soli sp. nov. isolated from soil.</title>
        <authorList>
            <person name="Baek J.H."/>
            <person name="Lee J.K."/>
            <person name="Choi D.G."/>
            <person name="Jeon C.O."/>
        </authorList>
    </citation>
    <scope>NUCLEOTIDE SEQUENCE</scope>
    <source>
        <strain evidence="14">BL</strain>
    </source>
</reference>
<keyword evidence="4 8" id="KW-0812">Transmembrane</keyword>
<evidence type="ECO:0000256" key="9">
    <source>
        <dbReference type="RuleBase" id="RU003357"/>
    </source>
</evidence>
<evidence type="ECO:0000256" key="5">
    <source>
        <dbReference type="ARBA" id="ARBA00023077"/>
    </source>
</evidence>
<feature type="chain" id="PRO_5040991577" evidence="11">
    <location>
        <begin position="19"/>
        <end position="671"/>
    </location>
</feature>
<evidence type="ECO:0000256" key="1">
    <source>
        <dbReference type="ARBA" id="ARBA00004571"/>
    </source>
</evidence>
<accession>A0A9X3YGS1</accession>
<evidence type="ECO:0000256" key="3">
    <source>
        <dbReference type="ARBA" id="ARBA00022452"/>
    </source>
</evidence>
<dbReference type="PROSITE" id="PS52016">
    <property type="entry name" value="TONB_DEPENDENT_REC_3"/>
    <property type="match status" value="1"/>
</dbReference>
<dbReference type="GO" id="GO:0009279">
    <property type="term" value="C:cell outer membrane"/>
    <property type="evidence" value="ECO:0007669"/>
    <property type="project" value="UniProtKB-SubCell"/>
</dbReference>
<protein>
    <submittedName>
        <fullName evidence="14">TonB-dependent receptor</fullName>
    </submittedName>
</protein>
<evidence type="ECO:0000256" key="4">
    <source>
        <dbReference type="ARBA" id="ARBA00022692"/>
    </source>
</evidence>
<dbReference type="EMBL" id="JAOVZO020000003">
    <property type="protein sequence ID" value="MDC8011916.1"/>
    <property type="molecule type" value="Genomic_DNA"/>
</dbReference>
<evidence type="ECO:0000256" key="8">
    <source>
        <dbReference type="PROSITE-ProRule" id="PRU01360"/>
    </source>
</evidence>
<dbReference type="InterPro" id="IPR037066">
    <property type="entry name" value="Plug_dom_sf"/>
</dbReference>
<gene>
    <name evidence="14" type="ORF">OD750_005075</name>
</gene>
<sequence length="671" mass="71874">MNKTLLALAVGTLLGAVAAGEARADAAPADAAGPAEDGGTRNSPQEAHKLDEVEVTALPIKQTADEVIAPVTVLTGAALDDAKAGTIGETVAKQPGVQTTYFGPGVGRPVIRGLDGARVGVLSNGASSGDVSTVSQDHAVAIEPFLADQIEVLKGPATLLFGSGAIGGVVNVVDGRIPDKLPDRAFSGRAELRGNDGANERTGMARVDIGAGSFALHADGTYRDTDDYDGPDGKIKNSFLTTKSGSFGGSWIGDAGFIGLAVSRFLDHYGNPAEPGDPAEGEGPVTLQLAQTRYDVKGGLNNPFNGVDAIRFNFSHTDYSHTEFEGDEIGTVFLSKSNEGRVELVQSELAGWRGAFGMQFLRRDFQAIGEEAFVPQTLTRGYGVFAMEQREWDRFKLDLGARADKQSSDPVDGVKRSFSPFSASIGLAFKLADDWHLNLNADRAQRAPAEEELFANGPHVATESFEIGLPDATKETSNQLEIGLHYHSDWLEAKLSAYQNKFKDYIYLVDTGEVEDDLPVRQWSQGDAKFRGYEGEALFKLSEGATGHYDLRLWGDTVRAKLDDGGNLPRIAPGRVGVDLKWSADAWRASVGAARYMKQDKTAQFETPTDGFTLVNAHVSYTFDTTDTTSWELFADGTNLTNQTARLATSYIKDKAPLPGRAVAFGVRAFF</sequence>
<feature type="region of interest" description="Disordered" evidence="10">
    <location>
        <begin position="27"/>
        <end position="51"/>
    </location>
</feature>
<comment type="subcellular location">
    <subcellularLocation>
        <location evidence="1 8">Cell outer membrane</location>
        <topology evidence="1 8">Multi-pass membrane protein</topology>
    </subcellularLocation>
</comment>
<dbReference type="Gene3D" id="2.40.170.20">
    <property type="entry name" value="TonB-dependent receptor, beta-barrel domain"/>
    <property type="match status" value="1"/>
</dbReference>
<organism evidence="14 15">
    <name type="scientific">Tahibacter soli</name>
    <dbReference type="NCBI Taxonomy" id="2983605"/>
    <lineage>
        <taxon>Bacteria</taxon>
        <taxon>Pseudomonadati</taxon>
        <taxon>Pseudomonadota</taxon>
        <taxon>Gammaproteobacteria</taxon>
        <taxon>Lysobacterales</taxon>
        <taxon>Rhodanobacteraceae</taxon>
        <taxon>Tahibacter</taxon>
    </lineage>
</organism>
<evidence type="ECO:0000256" key="7">
    <source>
        <dbReference type="ARBA" id="ARBA00023237"/>
    </source>
</evidence>
<proteinExistence type="inferred from homology"/>
<dbReference type="Pfam" id="PF00593">
    <property type="entry name" value="TonB_dep_Rec_b-barrel"/>
    <property type="match status" value="1"/>
</dbReference>
<keyword evidence="5 9" id="KW-0798">TonB box</keyword>
<keyword evidence="15" id="KW-1185">Reference proteome</keyword>
<dbReference type="InterPro" id="IPR039426">
    <property type="entry name" value="TonB-dep_rcpt-like"/>
</dbReference>
<dbReference type="GO" id="GO:0015344">
    <property type="term" value="F:siderophore uptake transmembrane transporter activity"/>
    <property type="evidence" value="ECO:0007669"/>
    <property type="project" value="TreeGrafter"/>
</dbReference>
<evidence type="ECO:0000313" key="15">
    <source>
        <dbReference type="Proteomes" id="UP001139971"/>
    </source>
</evidence>
<keyword evidence="7 8" id="KW-0998">Cell outer membrane</keyword>
<dbReference type="PANTHER" id="PTHR30069:SF40">
    <property type="entry name" value="TONB-DEPENDENT RECEPTOR NMB0964-RELATED"/>
    <property type="match status" value="1"/>
</dbReference>